<feature type="signal peptide" evidence="3">
    <location>
        <begin position="1"/>
        <end position="15"/>
    </location>
</feature>
<evidence type="ECO:0000256" key="3">
    <source>
        <dbReference type="SAM" id="SignalP"/>
    </source>
</evidence>
<feature type="chain" id="PRO_5013085430" evidence="3">
    <location>
        <begin position="16"/>
        <end position="490"/>
    </location>
</feature>
<protein>
    <submittedName>
        <fullName evidence="4">Uncharacterized protein</fullName>
    </submittedName>
</protein>
<accession>A0A1D3RXE9</accession>
<name>A0A1D3RXE9_PLACU</name>
<sequence>MKLGIIWLFIVLVYAVTNLKCEHVDNKKGGDDMKVGDNEKGGDDNKGGDDKNGGDNKKDDDNMKDGDNIVGCSQIDNVNRERILENNINEAHRKIKECENKKNELTIQIKNVQNSLYEYIENNKKELNSCISQTNETDNFLKNCKGRELKHREEIQNIINEYNEKLNQKEKENKNLENKINSLEIKIANAEYKLNYCSKRYDNYYFNNGYGSSENYLISYNMIKEYYYKIYKIYKTFYIIIIENTFLYEIFKKISIFYFNFIKYTKMYGTLAIGIIYDLYEFILNNTITSILINTYNNHIYKYYHLFLKNKINNILLPSYHLIIKHIKNIIPILITLKDAYFKYVEYFIHKLNINAENLVTKLNTINPELKGVIPIGLLDQIIFLIFFTIINFIHIYILFYIIFISSKYSIKTIIWLSGWIRYFISSIVQITIFMVTLPIRPFISKKDNKNRKTYRRHDDHAYDNSERLSYQQHEYKKLYKSQNAYQRKY</sequence>
<keyword evidence="3" id="KW-0732">Signal</keyword>
<dbReference type="Proteomes" id="UP000195489">
    <property type="component" value="Chromosome 11"/>
</dbReference>
<feature type="region of interest" description="Disordered" evidence="2">
    <location>
        <begin position="27"/>
        <end position="67"/>
    </location>
</feature>
<evidence type="ECO:0000313" key="4">
    <source>
        <dbReference type="EMBL" id="SCN60863.1"/>
    </source>
</evidence>
<organism evidence="4 5">
    <name type="scientific">Plasmodium chabaudi chabaudi</name>
    <dbReference type="NCBI Taxonomy" id="31271"/>
    <lineage>
        <taxon>Eukaryota</taxon>
        <taxon>Sar</taxon>
        <taxon>Alveolata</taxon>
        <taxon>Apicomplexa</taxon>
        <taxon>Aconoidasida</taxon>
        <taxon>Haemosporida</taxon>
        <taxon>Plasmodiidae</taxon>
        <taxon>Plasmodium</taxon>
        <taxon>Plasmodium (Vinckeia)</taxon>
    </lineage>
</organism>
<dbReference type="AlphaFoldDB" id="A0A1D3RXE9"/>
<feature type="coiled-coil region" evidence="1">
    <location>
        <begin position="81"/>
        <end position="115"/>
    </location>
</feature>
<evidence type="ECO:0000256" key="2">
    <source>
        <dbReference type="SAM" id="MobiDB-lite"/>
    </source>
</evidence>
<proteinExistence type="predicted"/>
<keyword evidence="1" id="KW-0175">Coiled coil</keyword>
<evidence type="ECO:0000256" key="1">
    <source>
        <dbReference type="SAM" id="Coils"/>
    </source>
</evidence>
<reference evidence="4 5" key="1">
    <citation type="submission" date="2016-08" db="EMBL/GenBank/DDBJ databases">
        <authorList>
            <consortium name="Pathogen Informatics"/>
        </authorList>
    </citation>
    <scope>NUCLEOTIDE SEQUENCE [LARGE SCALE GENOMIC DNA]</scope>
    <source>
        <strain evidence="4 5">CB</strain>
    </source>
</reference>
<dbReference type="EMBL" id="LT608163">
    <property type="protein sequence ID" value="SCN60863.1"/>
    <property type="molecule type" value="Genomic_DNA"/>
</dbReference>
<gene>
    <name evidence="4" type="ORF">PCHCB_000266500</name>
</gene>
<feature type="coiled-coil region" evidence="1">
    <location>
        <begin position="152"/>
        <end position="193"/>
    </location>
</feature>
<evidence type="ECO:0000313" key="5">
    <source>
        <dbReference type="Proteomes" id="UP000195489"/>
    </source>
</evidence>